<protein>
    <recommendedName>
        <fullName evidence="12">Phosphatidylserine decarboxylase proenzyme</fullName>
        <ecNumber evidence="12">4.1.1.65</ecNumber>
    </recommendedName>
    <component>
        <recommendedName>
            <fullName evidence="12">Phosphatidylserine decarboxylase alpha chain</fullName>
        </recommendedName>
    </component>
    <component>
        <recommendedName>
            <fullName evidence="12">Phosphatidylserine decarboxylase beta chain</fullName>
        </recommendedName>
    </component>
</protein>
<evidence type="ECO:0000256" key="8">
    <source>
        <dbReference type="ARBA" id="ARBA00023209"/>
    </source>
</evidence>
<feature type="chain" id="PRO_5023374736" description="Phosphatidylserine decarboxylase beta chain" evidence="12">
    <location>
        <begin position="1"/>
        <end position="223"/>
    </location>
</feature>
<keyword evidence="2 12" id="KW-1003">Cell membrane</keyword>
<evidence type="ECO:0000256" key="11">
    <source>
        <dbReference type="ARBA" id="ARBA00023317"/>
    </source>
</evidence>
<keyword evidence="10 12" id="KW-1208">Phospholipid metabolism</keyword>
<evidence type="ECO:0000256" key="7">
    <source>
        <dbReference type="ARBA" id="ARBA00023145"/>
    </source>
</evidence>
<sequence>MKKYLYQRSIELTNGAFTSNLIRQFAKSPKSRRFIPGYIKTYQISTRDIEEPLNSFQTLHDFFVRKLKTASRPISESVVVSPVDGKIEIAGDLKEGTQFLVKGQHYSLEDLLGDQALAEQYQNGKYAVLYLSPADYHRIHSPVNGKVKKQFIRGKKSYPVNAAGLQYGKSPLSGNYRMITELETEFGNMLVVKVGAMFVNSIKLTETGNDWKKGSEVGYFSFGSTVVLFFEENSIKFVEDMSNGQRIKVGETLGNMV</sequence>
<keyword evidence="6 12" id="KW-0472">Membrane</keyword>
<comment type="subcellular location">
    <subcellularLocation>
        <location evidence="12">Cell membrane</location>
        <topology evidence="12">Peripheral membrane protein</topology>
    </subcellularLocation>
</comment>
<dbReference type="InterPro" id="IPR033177">
    <property type="entry name" value="PSD-B"/>
</dbReference>
<keyword evidence="8 12" id="KW-0594">Phospholipid biosynthesis</keyword>
<dbReference type="GO" id="GO:0016746">
    <property type="term" value="F:acyltransferase activity"/>
    <property type="evidence" value="ECO:0007669"/>
    <property type="project" value="InterPro"/>
</dbReference>
<evidence type="ECO:0000256" key="9">
    <source>
        <dbReference type="ARBA" id="ARBA00023239"/>
    </source>
</evidence>
<comment type="subunit">
    <text evidence="12">Heterodimer of a large membrane-associated beta subunit and a small pyruvoyl-containing alpha subunit.</text>
</comment>
<dbReference type="STRING" id="1215089.BBI08_02960"/>
<feature type="modified residue" description="Pyruvic acid (Ser); by autocatalysis" evidence="12">
    <location>
        <position position="224"/>
    </location>
</feature>
<name>A0A1C7DN85_9BACL</name>
<comment type="cofactor">
    <cofactor evidence="12">
        <name>pyruvate</name>
        <dbReference type="ChEBI" id="CHEBI:15361"/>
    </cofactor>
    <text evidence="12">Binds 1 pyruvoyl group covalently per subunit.</text>
</comment>
<dbReference type="UniPathway" id="UPA00558">
    <property type="reaction ID" value="UER00616"/>
</dbReference>
<dbReference type="InterPro" id="IPR016039">
    <property type="entry name" value="Thiolase-like"/>
</dbReference>
<dbReference type="EMBL" id="CP016537">
    <property type="protein sequence ID" value="ANU12864.1"/>
    <property type="molecule type" value="Genomic_DNA"/>
</dbReference>
<evidence type="ECO:0000256" key="3">
    <source>
        <dbReference type="ARBA" id="ARBA00022516"/>
    </source>
</evidence>
<feature type="active site" description="Schiff-base intermediate with substrate; via pyruvic acid; for decarboxylase activity" evidence="12">
    <location>
        <position position="224"/>
    </location>
</feature>
<dbReference type="NCBIfam" id="NF002853">
    <property type="entry name" value="PRK03140.1"/>
    <property type="match status" value="1"/>
</dbReference>
<dbReference type="InterPro" id="IPR003817">
    <property type="entry name" value="PS_Dcarbxylase"/>
</dbReference>
<dbReference type="EC" id="4.1.1.65" evidence="12"/>
<proteinExistence type="inferred from homology"/>
<evidence type="ECO:0000256" key="12">
    <source>
        <dbReference type="HAMAP-Rule" id="MF_00662"/>
    </source>
</evidence>
<evidence type="ECO:0000256" key="5">
    <source>
        <dbReference type="ARBA" id="ARBA00023098"/>
    </source>
</evidence>
<keyword evidence="11 12" id="KW-0670">Pyruvate</keyword>
<feature type="site" description="Cleavage (non-hydrolytic); by autocatalysis" evidence="12">
    <location>
        <begin position="223"/>
        <end position="224"/>
    </location>
</feature>
<evidence type="ECO:0000313" key="13">
    <source>
        <dbReference type="EMBL" id="ANU12864.1"/>
    </source>
</evidence>
<keyword evidence="7 12" id="KW-0865">Zymogen</keyword>
<evidence type="ECO:0000256" key="10">
    <source>
        <dbReference type="ARBA" id="ARBA00023264"/>
    </source>
</evidence>
<comment type="PTM">
    <text evidence="12">Is synthesized initially as an inactive proenzyme. Formation of the active enzyme involves a self-maturation process in which the active site pyruvoyl group is generated from an internal serine residue via an autocatalytic post-translational modification. Two non-identical subunits are generated from the proenzyme in this reaction, and the pyruvate is formed at the N-terminus of the alpha chain, which is derived from the carboxyl end of the proenzyme. The autoendoproteolytic cleavage occurs by a canonical serine protease mechanism, in which the side chain hydroxyl group of the serine supplies its oxygen atom to form the C-terminus of the beta chain, while the remainder of the serine residue undergoes an oxidative deamination to produce ammonia and the pyruvoyl prosthetic group on the alpha chain. During this reaction, the Ser that is part of the protease active site of the proenzyme becomes the pyruvoyl prosthetic group, which constitutes an essential element of the active site of the mature decarboxylase.</text>
</comment>
<dbReference type="NCBIfam" id="TIGR00163">
    <property type="entry name" value="PS_decarb"/>
    <property type="match status" value="1"/>
</dbReference>
<comment type="catalytic activity">
    <reaction evidence="12">
        <text>a 1,2-diacyl-sn-glycero-3-phospho-L-serine + H(+) = a 1,2-diacyl-sn-glycero-3-phosphoethanolamine + CO2</text>
        <dbReference type="Rhea" id="RHEA:20828"/>
        <dbReference type="ChEBI" id="CHEBI:15378"/>
        <dbReference type="ChEBI" id="CHEBI:16526"/>
        <dbReference type="ChEBI" id="CHEBI:57262"/>
        <dbReference type="ChEBI" id="CHEBI:64612"/>
        <dbReference type="EC" id="4.1.1.65"/>
    </reaction>
</comment>
<evidence type="ECO:0000313" key="14">
    <source>
        <dbReference type="Proteomes" id="UP000092687"/>
    </source>
</evidence>
<feature type="active site" description="Charge relay system; for autoendoproteolytic cleavage activity" evidence="12">
    <location>
        <position position="140"/>
    </location>
</feature>
<dbReference type="RefSeq" id="WP_008498967.1">
    <property type="nucleotide sequence ID" value="NZ_CP016537.2"/>
</dbReference>
<comment type="similarity">
    <text evidence="12">Belongs to the phosphatidylserine decarboxylase family. PSD-B subfamily. Prokaryotic type I sub-subfamily.</text>
</comment>
<comment type="pathway">
    <text evidence="12">Phospholipid metabolism; phosphatidylethanolamine biosynthesis; phosphatidylethanolamine from CDP-diacylglycerol: step 2/2.</text>
</comment>
<gene>
    <name evidence="12" type="primary">psd</name>
    <name evidence="13" type="ORF">BBI08_02960</name>
</gene>
<dbReference type="Proteomes" id="UP000092687">
    <property type="component" value="Chromosome"/>
</dbReference>
<evidence type="ECO:0000256" key="6">
    <source>
        <dbReference type="ARBA" id="ARBA00023136"/>
    </source>
</evidence>
<dbReference type="AlphaFoldDB" id="A0A1C7DN85"/>
<dbReference type="PANTHER" id="PTHR10067">
    <property type="entry name" value="PHOSPHATIDYLSERINE DECARBOXYLASE"/>
    <property type="match status" value="1"/>
</dbReference>
<evidence type="ECO:0000256" key="4">
    <source>
        <dbReference type="ARBA" id="ARBA00022793"/>
    </source>
</evidence>
<dbReference type="HAMAP" id="MF_00662">
    <property type="entry name" value="PS_decarb_PSD_B_type1"/>
    <property type="match status" value="1"/>
</dbReference>
<dbReference type="GO" id="GO:0006646">
    <property type="term" value="P:phosphatidylethanolamine biosynthetic process"/>
    <property type="evidence" value="ECO:0007669"/>
    <property type="project" value="UniProtKB-UniRule"/>
</dbReference>
<keyword evidence="4 12" id="KW-0210">Decarboxylase</keyword>
<dbReference type="OrthoDB" id="9802030at2"/>
<feature type="active site" description="Charge relay system; for autoendoproteolytic cleavage activity" evidence="12">
    <location>
        <position position="84"/>
    </location>
</feature>
<organism evidence="13 14">
    <name type="scientific">Planococcus halocryophilus</name>
    <dbReference type="NCBI Taxonomy" id="1215089"/>
    <lineage>
        <taxon>Bacteria</taxon>
        <taxon>Bacillati</taxon>
        <taxon>Bacillota</taxon>
        <taxon>Bacilli</taxon>
        <taxon>Bacillales</taxon>
        <taxon>Caryophanaceae</taxon>
        <taxon>Planococcus</taxon>
    </lineage>
</organism>
<evidence type="ECO:0000256" key="2">
    <source>
        <dbReference type="ARBA" id="ARBA00022475"/>
    </source>
</evidence>
<evidence type="ECO:0000256" key="1">
    <source>
        <dbReference type="ARBA" id="ARBA00005189"/>
    </source>
</evidence>
<dbReference type="Pfam" id="PF02666">
    <property type="entry name" value="PS_Dcarbxylase"/>
    <property type="match status" value="1"/>
</dbReference>
<dbReference type="GO" id="GO:0004609">
    <property type="term" value="F:phosphatidylserine decarboxylase activity"/>
    <property type="evidence" value="ECO:0007669"/>
    <property type="project" value="UniProtKB-UniRule"/>
</dbReference>
<reference evidence="13" key="1">
    <citation type="submission" date="2016-10" db="EMBL/GenBank/DDBJ databases">
        <authorList>
            <person name="de Groot N.N."/>
        </authorList>
    </citation>
    <scope>NUCLEOTIDE SEQUENCE</scope>
    <source>
        <strain evidence="13">DSM 24743</strain>
    </source>
</reference>
<dbReference type="GO" id="GO:0005886">
    <property type="term" value="C:plasma membrane"/>
    <property type="evidence" value="ECO:0007669"/>
    <property type="project" value="UniProtKB-SubCell"/>
</dbReference>
<dbReference type="InterPro" id="IPR033178">
    <property type="entry name" value="PSD_type1_pro"/>
</dbReference>
<keyword evidence="5 12" id="KW-0443">Lipid metabolism</keyword>
<feature type="active site" description="Charge relay system; for autoendoproteolytic cleavage activity" evidence="12">
    <location>
        <position position="224"/>
    </location>
</feature>
<comment type="pathway">
    <text evidence="1">Lipid metabolism.</text>
</comment>
<dbReference type="PANTHER" id="PTHR10067:SF6">
    <property type="entry name" value="PHOSPHATIDYLSERINE DECARBOXYLASE PROENZYME, MITOCHONDRIAL"/>
    <property type="match status" value="1"/>
</dbReference>
<keyword evidence="3 12" id="KW-0444">Lipid biosynthesis</keyword>
<keyword evidence="9 12" id="KW-0456">Lyase</keyword>
<keyword evidence="14" id="KW-1185">Reference proteome</keyword>
<accession>A0A1C7DN85</accession>
<dbReference type="KEGG" id="phc:BBI08_02960"/>
<feature type="chain" id="PRO_5023374734" description="Phosphatidylserine decarboxylase alpha chain" evidence="12">
    <location>
        <begin position="224"/>
        <end position="257"/>
    </location>
</feature>
<dbReference type="Gene3D" id="3.40.47.10">
    <property type="match status" value="1"/>
</dbReference>
<comment type="function">
    <text evidence="12">Catalyzes the formation of phosphatidylethanolamine (PtdEtn) from phosphatidylserine (PtdSer).</text>
</comment>